<proteinExistence type="predicted"/>
<sequence>MYRESLASPVTLTLLTENIKHETTVDRRGKEGNGGLSFTASVVVFITCTLVSGKYGFTIGNELQDSRSSWFSYSGDVQMSYKTIGSKVLLVAVHLSMIVPTHLKENYKTIQMRVH</sequence>
<reference evidence="2" key="1">
    <citation type="journal article" date="2020" name="Genome Biol.">
        <title>Gamete binning: chromosome-level and haplotype-resolved genome assembly enabled by high-throughput single-cell sequencing of gamete genomes.</title>
        <authorList>
            <person name="Campoy J.A."/>
            <person name="Sun H."/>
            <person name="Goel M."/>
            <person name="Jiao W.-B."/>
            <person name="Folz-Donahue K."/>
            <person name="Wang N."/>
            <person name="Rubio M."/>
            <person name="Liu C."/>
            <person name="Kukat C."/>
            <person name="Ruiz D."/>
            <person name="Huettel B."/>
            <person name="Schneeberger K."/>
        </authorList>
    </citation>
    <scope>NUCLEOTIDE SEQUENCE [LARGE SCALE GENOMIC DNA]</scope>
    <source>
        <strain evidence="2">cv. Rojo Pasion</strain>
    </source>
</reference>
<gene>
    <name evidence="1" type="ORF">ORAREDHAP_LOCUS28137</name>
</gene>
<organism evidence="1 2">
    <name type="scientific">Prunus armeniaca</name>
    <name type="common">Apricot</name>
    <name type="synonym">Armeniaca vulgaris</name>
    <dbReference type="NCBI Taxonomy" id="36596"/>
    <lineage>
        <taxon>Eukaryota</taxon>
        <taxon>Viridiplantae</taxon>
        <taxon>Streptophyta</taxon>
        <taxon>Embryophyta</taxon>
        <taxon>Tracheophyta</taxon>
        <taxon>Spermatophyta</taxon>
        <taxon>Magnoliopsida</taxon>
        <taxon>eudicotyledons</taxon>
        <taxon>Gunneridae</taxon>
        <taxon>Pentapetalae</taxon>
        <taxon>rosids</taxon>
        <taxon>fabids</taxon>
        <taxon>Rosales</taxon>
        <taxon>Rosaceae</taxon>
        <taxon>Amygdaloideae</taxon>
        <taxon>Amygdaleae</taxon>
        <taxon>Prunus</taxon>
    </lineage>
</organism>
<dbReference type="EMBL" id="CAEKKB010000004">
    <property type="protein sequence ID" value="CAB4308567.1"/>
    <property type="molecule type" value="Genomic_DNA"/>
</dbReference>
<dbReference type="Proteomes" id="UP000507245">
    <property type="component" value="Unassembled WGS sequence"/>
</dbReference>
<keyword evidence="2" id="KW-1185">Reference proteome</keyword>
<dbReference type="AlphaFoldDB" id="A0A6J5X7V2"/>
<evidence type="ECO:0000313" key="1">
    <source>
        <dbReference type="EMBL" id="CAB4308567.1"/>
    </source>
</evidence>
<protein>
    <submittedName>
        <fullName evidence="1">Uncharacterized protein</fullName>
    </submittedName>
</protein>
<dbReference type="OrthoDB" id="10323353at2759"/>
<evidence type="ECO:0000313" key="2">
    <source>
        <dbReference type="Proteomes" id="UP000507245"/>
    </source>
</evidence>
<name>A0A6J5X7V2_PRUAR</name>
<accession>A0A6J5X7V2</accession>